<evidence type="ECO:0000313" key="2">
    <source>
        <dbReference type="Proteomes" id="UP001189624"/>
    </source>
</evidence>
<name>A0AA86VHG6_9FABA</name>
<reference evidence="1" key="1">
    <citation type="submission" date="2023-10" db="EMBL/GenBank/DDBJ databases">
        <authorList>
            <person name="Domelevo Entfellner J.-B."/>
        </authorList>
    </citation>
    <scope>NUCLEOTIDE SEQUENCE</scope>
</reference>
<dbReference type="EMBL" id="OY731400">
    <property type="protein sequence ID" value="CAJ1938245.1"/>
    <property type="molecule type" value="Genomic_DNA"/>
</dbReference>
<dbReference type="Proteomes" id="UP001189624">
    <property type="component" value="Chromosome 3"/>
</dbReference>
<dbReference type="AlphaFoldDB" id="A0AA86VHG6"/>
<evidence type="ECO:0000313" key="1">
    <source>
        <dbReference type="EMBL" id="CAJ1938245.1"/>
    </source>
</evidence>
<organism evidence="1 2">
    <name type="scientific">Sphenostylis stenocarpa</name>
    <dbReference type="NCBI Taxonomy" id="92480"/>
    <lineage>
        <taxon>Eukaryota</taxon>
        <taxon>Viridiplantae</taxon>
        <taxon>Streptophyta</taxon>
        <taxon>Embryophyta</taxon>
        <taxon>Tracheophyta</taxon>
        <taxon>Spermatophyta</taxon>
        <taxon>Magnoliopsida</taxon>
        <taxon>eudicotyledons</taxon>
        <taxon>Gunneridae</taxon>
        <taxon>Pentapetalae</taxon>
        <taxon>rosids</taxon>
        <taxon>fabids</taxon>
        <taxon>Fabales</taxon>
        <taxon>Fabaceae</taxon>
        <taxon>Papilionoideae</taxon>
        <taxon>50 kb inversion clade</taxon>
        <taxon>NPAAA clade</taxon>
        <taxon>indigoferoid/millettioid clade</taxon>
        <taxon>Phaseoleae</taxon>
        <taxon>Sphenostylis</taxon>
    </lineage>
</organism>
<proteinExistence type="predicted"/>
<dbReference type="Gramene" id="rna-AYBTSS11_LOCUS8459">
    <property type="protein sequence ID" value="CAJ1938245.1"/>
    <property type="gene ID" value="gene-AYBTSS11_LOCUS8459"/>
</dbReference>
<protein>
    <submittedName>
        <fullName evidence="1">Uncharacterized protein</fullName>
    </submittedName>
</protein>
<keyword evidence="2" id="KW-1185">Reference proteome</keyword>
<accession>A0AA86VHG6</accession>
<gene>
    <name evidence="1" type="ORF">AYBTSS11_LOCUS8459</name>
</gene>
<sequence length="110" mass="12149">MEDPNEGVLGCPLFPAFAQKLGAMGMPTWGGVTWVSRCYCRRLVNWVLPTSDVLWGCSHGWGLHDWLHCCDRSVWGPGGILFCCMVALGGYGLHENREWFSGLTLQSGAM</sequence>